<keyword evidence="1" id="KW-0472">Membrane</keyword>
<proteinExistence type="predicted"/>
<dbReference type="EMBL" id="JBFALK010000038">
    <property type="protein sequence ID" value="MEV0974950.1"/>
    <property type="molecule type" value="Genomic_DNA"/>
</dbReference>
<feature type="transmembrane region" description="Helical" evidence="1">
    <location>
        <begin position="6"/>
        <end position="25"/>
    </location>
</feature>
<keyword evidence="3" id="KW-1185">Reference proteome</keyword>
<evidence type="ECO:0000313" key="3">
    <source>
        <dbReference type="Proteomes" id="UP001551675"/>
    </source>
</evidence>
<organism evidence="2 3">
    <name type="scientific">Microtetraspora glauca</name>
    <dbReference type="NCBI Taxonomy" id="1996"/>
    <lineage>
        <taxon>Bacteria</taxon>
        <taxon>Bacillati</taxon>
        <taxon>Actinomycetota</taxon>
        <taxon>Actinomycetes</taxon>
        <taxon>Streptosporangiales</taxon>
        <taxon>Streptosporangiaceae</taxon>
        <taxon>Microtetraspora</taxon>
    </lineage>
</organism>
<dbReference type="Proteomes" id="UP001551675">
    <property type="component" value="Unassembled WGS sequence"/>
</dbReference>
<sequence>MDTLRLVLVFLHLVGFAALLGGFLRQMQLRMMVIGRPVIIAAVAQFVTGAALVWIRTALDMSVADAKMIVKAGLDLAILLLAVAGVRARPPWMFYGVGVLAAAATGVAVFWT</sequence>
<evidence type="ECO:0000256" key="1">
    <source>
        <dbReference type="SAM" id="Phobius"/>
    </source>
</evidence>
<keyword evidence="1" id="KW-0812">Transmembrane</keyword>
<accession>A0ABV3GTJ0</accession>
<reference evidence="2 3" key="1">
    <citation type="submission" date="2024-06" db="EMBL/GenBank/DDBJ databases">
        <title>The Natural Products Discovery Center: Release of the First 8490 Sequenced Strains for Exploring Actinobacteria Biosynthetic Diversity.</title>
        <authorList>
            <person name="Kalkreuter E."/>
            <person name="Kautsar S.A."/>
            <person name="Yang D."/>
            <person name="Bader C.D."/>
            <person name="Teijaro C.N."/>
            <person name="Fluegel L."/>
            <person name="Davis C.M."/>
            <person name="Simpson J.R."/>
            <person name="Lauterbach L."/>
            <person name="Steele A.D."/>
            <person name="Gui C."/>
            <person name="Meng S."/>
            <person name="Li G."/>
            <person name="Viehrig K."/>
            <person name="Ye F."/>
            <person name="Su P."/>
            <person name="Kiefer A.F."/>
            <person name="Nichols A."/>
            <person name="Cepeda A.J."/>
            <person name="Yan W."/>
            <person name="Fan B."/>
            <person name="Jiang Y."/>
            <person name="Adhikari A."/>
            <person name="Zheng C.-J."/>
            <person name="Schuster L."/>
            <person name="Cowan T.M."/>
            <person name="Smanski M.J."/>
            <person name="Chevrette M.G."/>
            <person name="De Carvalho L.P.S."/>
            <person name="Shen B."/>
        </authorList>
    </citation>
    <scope>NUCLEOTIDE SEQUENCE [LARGE SCALE GENOMIC DNA]</scope>
    <source>
        <strain evidence="2 3">NPDC050100</strain>
    </source>
</reference>
<evidence type="ECO:0008006" key="4">
    <source>
        <dbReference type="Google" id="ProtNLM"/>
    </source>
</evidence>
<gene>
    <name evidence="2" type="ORF">AB0I59_40715</name>
</gene>
<feature type="transmembrane region" description="Helical" evidence="1">
    <location>
        <begin position="37"/>
        <end position="56"/>
    </location>
</feature>
<feature type="transmembrane region" description="Helical" evidence="1">
    <location>
        <begin position="68"/>
        <end position="86"/>
    </location>
</feature>
<feature type="transmembrane region" description="Helical" evidence="1">
    <location>
        <begin position="93"/>
        <end position="111"/>
    </location>
</feature>
<comment type="caution">
    <text evidence="2">The sequence shown here is derived from an EMBL/GenBank/DDBJ whole genome shotgun (WGS) entry which is preliminary data.</text>
</comment>
<evidence type="ECO:0000313" key="2">
    <source>
        <dbReference type="EMBL" id="MEV0974950.1"/>
    </source>
</evidence>
<keyword evidence="1" id="KW-1133">Transmembrane helix</keyword>
<dbReference type="RefSeq" id="WP_061261484.1">
    <property type="nucleotide sequence ID" value="NZ_JBFALK010000038.1"/>
</dbReference>
<name>A0ABV3GTJ0_MICGL</name>
<protein>
    <recommendedName>
        <fullName evidence="4">Integral membrane protein</fullName>
    </recommendedName>
</protein>